<evidence type="ECO:0000313" key="2">
    <source>
        <dbReference type="Proteomes" id="UP001143856"/>
    </source>
</evidence>
<name>A0ACC1PNS6_9PEZI</name>
<reference evidence="1" key="1">
    <citation type="submission" date="2022-10" db="EMBL/GenBank/DDBJ databases">
        <title>Genome Sequence of Xylaria curta.</title>
        <authorList>
            <person name="Buettner E."/>
        </authorList>
    </citation>
    <scope>NUCLEOTIDE SEQUENCE</scope>
    <source>
        <strain evidence="1">Babe10</strain>
    </source>
</reference>
<protein>
    <submittedName>
        <fullName evidence="1">Uncharacterized protein</fullName>
    </submittedName>
</protein>
<proteinExistence type="predicted"/>
<dbReference type="Proteomes" id="UP001143856">
    <property type="component" value="Unassembled WGS sequence"/>
</dbReference>
<accession>A0ACC1PNS6</accession>
<gene>
    <name evidence="1" type="ORF">NUW58_g938</name>
</gene>
<keyword evidence="2" id="KW-1185">Reference proteome</keyword>
<sequence>MASASTMDQKTLQRTDYHVAWICPVATIELLPSRVMLDEEHDTPPYDPDYDDNIYIFGTIAGHNLAMATCPKGMTGNANAGRLAGPLFTTFPNIRMALLVGIGFVAHRIRRERKNVSFLKAYTCSQSGIENWWLSSLLTSL</sequence>
<comment type="caution">
    <text evidence="1">The sequence shown here is derived from an EMBL/GenBank/DDBJ whole genome shotgun (WGS) entry which is preliminary data.</text>
</comment>
<dbReference type="EMBL" id="JAPDGR010000091">
    <property type="protein sequence ID" value="KAJ2996578.1"/>
    <property type="molecule type" value="Genomic_DNA"/>
</dbReference>
<organism evidence="1 2">
    <name type="scientific">Xylaria curta</name>
    <dbReference type="NCBI Taxonomy" id="42375"/>
    <lineage>
        <taxon>Eukaryota</taxon>
        <taxon>Fungi</taxon>
        <taxon>Dikarya</taxon>
        <taxon>Ascomycota</taxon>
        <taxon>Pezizomycotina</taxon>
        <taxon>Sordariomycetes</taxon>
        <taxon>Xylariomycetidae</taxon>
        <taxon>Xylariales</taxon>
        <taxon>Xylariaceae</taxon>
        <taxon>Xylaria</taxon>
    </lineage>
</organism>
<evidence type="ECO:0000313" key="1">
    <source>
        <dbReference type="EMBL" id="KAJ2996578.1"/>
    </source>
</evidence>